<comment type="caution">
    <text evidence="3">The sequence shown here is derived from an EMBL/GenBank/DDBJ whole genome shotgun (WGS) entry which is preliminary data.</text>
</comment>
<feature type="signal peptide" evidence="1">
    <location>
        <begin position="1"/>
        <end position="23"/>
    </location>
</feature>
<dbReference type="Gene3D" id="2.40.128.110">
    <property type="entry name" value="Lipid/polyisoprenoid-binding, YceI-like"/>
    <property type="match status" value="1"/>
</dbReference>
<accession>A0A8I1SV19</accession>
<evidence type="ECO:0000259" key="2">
    <source>
        <dbReference type="SMART" id="SM00867"/>
    </source>
</evidence>
<dbReference type="PANTHER" id="PTHR34406">
    <property type="entry name" value="PROTEIN YCEI"/>
    <property type="match status" value="1"/>
</dbReference>
<dbReference type="SUPFAM" id="SSF101874">
    <property type="entry name" value="YceI-like"/>
    <property type="match status" value="1"/>
</dbReference>
<dbReference type="PANTHER" id="PTHR34406:SF1">
    <property type="entry name" value="PROTEIN YCEI"/>
    <property type="match status" value="1"/>
</dbReference>
<dbReference type="EMBL" id="JAFKMR010000013">
    <property type="protein sequence ID" value="MBN8743707.1"/>
    <property type="molecule type" value="Genomic_DNA"/>
</dbReference>
<keyword evidence="1" id="KW-0732">Signal</keyword>
<name>A0A8I1SV19_THIA3</name>
<protein>
    <submittedName>
        <fullName evidence="3">YceI family protein</fullName>
    </submittedName>
</protein>
<dbReference type="AlphaFoldDB" id="A0A8I1SV19"/>
<proteinExistence type="predicted"/>
<reference evidence="3" key="1">
    <citation type="submission" date="2021-02" db="EMBL/GenBank/DDBJ databases">
        <title>Thiocyanate and organic carbon inputs drive convergent selection for specific autotrophic Afipia and Thiobacillus strains within complex microbiomes.</title>
        <authorList>
            <person name="Huddy R.J."/>
            <person name="Sachdeva R."/>
            <person name="Kadzinga F."/>
            <person name="Kantor R.S."/>
            <person name="Harrison S.T.L."/>
            <person name="Banfield J.F."/>
        </authorList>
    </citation>
    <scope>NUCLEOTIDE SEQUENCE</scope>
    <source>
        <strain evidence="3">SCN18_13_7_16_R3_B_64_19</strain>
    </source>
</reference>
<evidence type="ECO:0000256" key="1">
    <source>
        <dbReference type="SAM" id="SignalP"/>
    </source>
</evidence>
<feature type="domain" description="Lipid/polyisoprenoid-binding YceI-like" evidence="2">
    <location>
        <begin position="32"/>
        <end position="190"/>
    </location>
</feature>
<dbReference type="InterPro" id="IPR007372">
    <property type="entry name" value="Lipid/polyisoprenoid-bd_YceI"/>
</dbReference>
<feature type="chain" id="PRO_5034947826" evidence="1">
    <location>
        <begin position="24"/>
        <end position="192"/>
    </location>
</feature>
<dbReference type="InterPro" id="IPR036761">
    <property type="entry name" value="TTHA0802/YceI-like_sf"/>
</dbReference>
<evidence type="ECO:0000313" key="3">
    <source>
        <dbReference type="EMBL" id="MBN8743707.1"/>
    </source>
</evidence>
<dbReference type="Proteomes" id="UP000664800">
    <property type="component" value="Unassembled WGS sequence"/>
</dbReference>
<dbReference type="SMART" id="SM00867">
    <property type="entry name" value="YceI"/>
    <property type="match status" value="1"/>
</dbReference>
<dbReference type="Pfam" id="PF04264">
    <property type="entry name" value="YceI"/>
    <property type="match status" value="1"/>
</dbReference>
<gene>
    <name evidence="3" type="ORF">J0I24_05300</name>
</gene>
<dbReference type="RefSeq" id="WP_276728819.1">
    <property type="nucleotide sequence ID" value="NZ_JAFKMR010000013.1"/>
</dbReference>
<sequence length="192" mass="19792">MSPLSIKTLCGAALLSICAAAWAQPVPAAAYTHALPASSVSFSATQMGVPMKGHFKAVTAQIDFMPGDLAKSHVEVAVQSASVDAGSAQTNALLAGADWLAAKTDPQARFVSSQFTPDGPGRYWVSGTFSVKGHSQPLRVQVSTHPDGKDLIMDAAFTLDRTAFGLGTGSWADTSVVAAAIAVQVHLVVSPQ</sequence>
<evidence type="ECO:0000313" key="4">
    <source>
        <dbReference type="Proteomes" id="UP000664800"/>
    </source>
</evidence>
<organism evidence="3 4">
    <name type="scientific">Thiomonas arsenitoxydans (strain DSM 22701 / CIP 110005 / 3As)</name>
    <dbReference type="NCBI Taxonomy" id="426114"/>
    <lineage>
        <taxon>Bacteria</taxon>
        <taxon>Pseudomonadati</taxon>
        <taxon>Pseudomonadota</taxon>
        <taxon>Betaproteobacteria</taxon>
        <taxon>Burkholderiales</taxon>
        <taxon>Thiomonas</taxon>
    </lineage>
</organism>